<dbReference type="InterPro" id="IPR002347">
    <property type="entry name" value="SDR_fam"/>
</dbReference>
<dbReference type="SUPFAM" id="SSF51735">
    <property type="entry name" value="NAD(P)-binding Rossmann-fold domains"/>
    <property type="match status" value="1"/>
</dbReference>
<keyword evidence="4" id="KW-1185">Reference proteome</keyword>
<sequence length="233" mass="24550">MELQNATVLVTGATGNIGPYVTDQLVDQGADVVGTYVTETARADVEDRAEYADAVSYYQVDLTDQTAAEDFAETVADEHGSVDHIVGLAGGFSMGSVSDTDGDAFQATLNRHATTAFLTVKAFANHLGEQSGVVLFSSDRAIDPVGGTLAYDVGKGAVRTLTESLDIELDARVNAVAPFLIDVPGNREAMPDADFSEWTAPEVIVDEVIHLLSNQGVRGQIVQMTGGQPEVAN</sequence>
<dbReference type="PANTHER" id="PTHR43477:SF1">
    <property type="entry name" value="DIHYDROANTICAPSIN 7-DEHYDROGENASE"/>
    <property type="match status" value="1"/>
</dbReference>
<organism evidence="3 4">
    <name type="scientific">Halopenitus malekzadehii</name>
    <dbReference type="NCBI Taxonomy" id="1267564"/>
    <lineage>
        <taxon>Archaea</taxon>
        <taxon>Methanobacteriati</taxon>
        <taxon>Methanobacteriota</taxon>
        <taxon>Stenosarchaea group</taxon>
        <taxon>Halobacteria</taxon>
        <taxon>Halobacteriales</taxon>
        <taxon>Haloferacaceae</taxon>
        <taxon>Halopenitus</taxon>
    </lineage>
</organism>
<dbReference type="Proteomes" id="UP000199215">
    <property type="component" value="Unassembled WGS sequence"/>
</dbReference>
<dbReference type="OrthoDB" id="161871at2157"/>
<comment type="similarity">
    <text evidence="1">Belongs to the short-chain dehydrogenases/reductases (SDR) family.</text>
</comment>
<proteinExistence type="inferred from homology"/>
<protein>
    <submittedName>
        <fullName evidence="3">NAD(P)-dependent dehydrogenase, short-chain alcohol dehydrogenase family</fullName>
    </submittedName>
</protein>
<dbReference type="InterPro" id="IPR051122">
    <property type="entry name" value="SDR_DHRS6-like"/>
</dbReference>
<dbReference type="InterPro" id="IPR036291">
    <property type="entry name" value="NAD(P)-bd_dom_sf"/>
</dbReference>
<dbReference type="PRINTS" id="PR00081">
    <property type="entry name" value="GDHRDH"/>
</dbReference>
<keyword evidence="2" id="KW-0560">Oxidoreductase</keyword>
<dbReference type="AlphaFoldDB" id="A0A1H6J2Q4"/>
<name>A0A1H6J2Q4_9EURY</name>
<dbReference type="RefSeq" id="WP_092817270.1">
    <property type="nucleotide sequence ID" value="NZ_FNWU01000007.1"/>
</dbReference>
<gene>
    <name evidence="3" type="ORF">SAMN05192561_10710</name>
</gene>
<dbReference type="PANTHER" id="PTHR43477">
    <property type="entry name" value="DIHYDROANTICAPSIN 7-DEHYDROGENASE"/>
    <property type="match status" value="1"/>
</dbReference>
<evidence type="ECO:0000256" key="1">
    <source>
        <dbReference type="ARBA" id="ARBA00006484"/>
    </source>
</evidence>
<evidence type="ECO:0000256" key="2">
    <source>
        <dbReference type="ARBA" id="ARBA00023002"/>
    </source>
</evidence>
<accession>A0A1H6J2Q4</accession>
<dbReference type="Gene3D" id="3.40.50.720">
    <property type="entry name" value="NAD(P)-binding Rossmann-like Domain"/>
    <property type="match status" value="1"/>
</dbReference>
<dbReference type="STRING" id="1267564.SAMN05192561_10710"/>
<evidence type="ECO:0000313" key="3">
    <source>
        <dbReference type="EMBL" id="SEH55875.1"/>
    </source>
</evidence>
<evidence type="ECO:0000313" key="4">
    <source>
        <dbReference type="Proteomes" id="UP000199215"/>
    </source>
</evidence>
<dbReference type="Pfam" id="PF00106">
    <property type="entry name" value="adh_short"/>
    <property type="match status" value="1"/>
</dbReference>
<dbReference type="EMBL" id="FNWU01000007">
    <property type="protein sequence ID" value="SEH55875.1"/>
    <property type="molecule type" value="Genomic_DNA"/>
</dbReference>
<reference evidence="3 4" key="1">
    <citation type="submission" date="2016-10" db="EMBL/GenBank/DDBJ databases">
        <authorList>
            <person name="de Groot N.N."/>
        </authorList>
    </citation>
    <scope>NUCLEOTIDE SEQUENCE [LARGE SCALE GENOMIC DNA]</scope>
    <source>
        <strain evidence="3 4">IBRC-M10418</strain>
    </source>
</reference>
<dbReference type="GO" id="GO:0016491">
    <property type="term" value="F:oxidoreductase activity"/>
    <property type="evidence" value="ECO:0007669"/>
    <property type="project" value="UniProtKB-KW"/>
</dbReference>